<dbReference type="EMBL" id="CP011452">
    <property type="protein sequence ID" value="AKH43658.1"/>
    <property type="molecule type" value="Genomic_DNA"/>
</dbReference>
<dbReference type="RefSeq" id="WP_156320140.1">
    <property type="nucleotide sequence ID" value="NZ_CP011452.2"/>
</dbReference>
<dbReference type="PRINTS" id="PR00604">
    <property type="entry name" value="CYTCHRMECIAB"/>
</dbReference>
<dbReference type="PROSITE" id="PS51257">
    <property type="entry name" value="PROKAR_LIPOPROTEIN"/>
    <property type="match status" value="1"/>
</dbReference>
<dbReference type="KEGG" id="aay:WYH_02628"/>
<gene>
    <name evidence="3" type="ORF">WYH_02628</name>
</gene>
<dbReference type="PROSITE" id="PS51007">
    <property type="entry name" value="CYTC"/>
    <property type="match status" value="1"/>
</dbReference>
<reference evidence="3" key="1">
    <citation type="submission" date="2015-05" db="EMBL/GenBank/DDBJ databases">
        <title>The complete genome of Altererythrobacter atlanticus strain 26DY36.</title>
        <authorList>
            <person name="Wu Y.-H."/>
            <person name="Cheng H."/>
            <person name="Wu X.-W."/>
        </authorList>
    </citation>
    <scope>NUCLEOTIDE SEQUENCE [LARGE SCALE GENOMIC DNA]</scope>
    <source>
        <strain evidence="3">26DY36</strain>
    </source>
</reference>
<feature type="compositionally biased region" description="Acidic residues" evidence="1">
    <location>
        <begin position="25"/>
        <end position="45"/>
    </location>
</feature>
<dbReference type="GO" id="GO:0020037">
    <property type="term" value="F:heme binding"/>
    <property type="evidence" value="ECO:0007669"/>
    <property type="project" value="InterPro"/>
</dbReference>
<feature type="compositionally biased region" description="Acidic residues" evidence="1">
    <location>
        <begin position="52"/>
        <end position="69"/>
    </location>
</feature>
<sequence length="195" mass="19897">MKFDRTTIAPLALAFALAACGGGAEEADDPALTETPEVTEAEAAPEDIAAPVEEEAAAEAEAVEEEVEETTAAPEPEPKPTASATPAAKPSPAAAAAAPSGPPQAFVQCSVCHSTEPGKNGIGPSLAGIYGTKAGEVAGFKFSPAMLESGLTWDEATLDRYLKDPRKVVPGTIMGFGGVKDDAKRKAIVDYVKSL</sequence>
<keyword evidence="4" id="KW-1185">Reference proteome</keyword>
<keyword evidence="2" id="KW-0732">Signal</keyword>
<evidence type="ECO:0000313" key="3">
    <source>
        <dbReference type="EMBL" id="AKH43658.1"/>
    </source>
</evidence>
<dbReference type="PANTHER" id="PTHR11961">
    <property type="entry name" value="CYTOCHROME C"/>
    <property type="match status" value="1"/>
</dbReference>
<dbReference type="InterPro" id="IPR036909">
    <property type="entry name" value="Cyt_c-like_dom_sf"/>
</dbReference>
<evidence type="ECO:0000256" key="2">
    <source>
        <dbReference type="SAM" id="SignalP"/>
    </source>
</evidence>
<dbReference type="OrthoDB" id="9805828at2"/>
<dbReference type="InterPro" id="IPR009056">
    <property type="entry name" value="Cyt_c-like_dom"/>
</dbReference>
<feature type="chain" id="PRO_5043332558" evidence="2">
    <location>
        <begin position="25"/>
        <end position="195"/>
    </location>
</feature>
<dbReference type="Gene3D" id="1.10.760.10">
    <property type="entry name" value="Cytochrome c-like domain"/>
    <property type="match status" value="1"/>
</dbReference>
<organism evidence="3 4">
    <name type="scientific">Croceibacterium atlanticum</name>
    <dbReference type="NCBI Taxonomy" id="1267766"/>
    <lineage>
        <taxon>Bacteria</taxon>
        <taxon>Pseudomonadati</taxon>
        <taxon>Pseudomonadota</taxon>
        <taxon>Alphaproteobacteria</taxon>
        <taxon>Sphingomonadales</taxon>
        <taxon>Erythrobacteraceae</taxon>
        <taxon>Croceibacterium</taxon>
    </lineage>
</organism>
<dbReference type="SUPFAM" id="SSF46626">
    <property type="entry name" value="Cytochrome c"/>
    <property type="match status" value="1"/>
</dbReference>
<dbReference type="InterPro" id="IPR002327">
    <property type="entry name" value="Cyt_c_1A/1B"/>
</dbReference>
<name>A0A0F7KTC3_9SPHN</name>
<dbReference type="Proteomes" id="UP000034392">
    <property type="component" value="Chromosome"/>
</dbReference>
<accession>A0A0F7KTC3</accession>
<evidence type="ECO:0000256" key="1">
    <source>
        <dbReference type="SAM" id="MobiDB-lite"/>
    </source>
</evidence>
<dbReference type="AlphaFoldDB" id="A0A0F7KTC3"/>
<dbReference type="PATRIC" id="fig|1267766.3.peg.2662"/>
<dbReference type="STRING" id="1267766.WYH_02628"/>
<protein>
    <submittedName>
        <fullName evidence="3">Cytochrome c2 iso-2</fullName>
    </submittedName>
</protein>
<feature type="signal peptide" evidence="2">
    <location>
        <begin position="1"/>
        <end position="24"/>
    </location>
</feature>
<evidence type="ECO:0000313" key="4">
    <source>
        <dbReference type="Proteomes" id="UP000034392"/>
    </source>
</evidence>
<feature type="compositionally biased region" description="Low complexity" evidence="1">
    <location>
        <begin position="70"/>
        <end position="99"/>
    </location>
</feature>
<feature type="region of interest" description="Disordered" evidence="1">
    <location>
        <begin position="22"/>
        <end position="100"/>
    </location>
</feature>
<proteinExistence type="predicted"/>
<dbReference type="GO" id="GO:0009055">
    <property type="term" value="F:electron transfer activity"/>
    <property type="evidence" value="ECO:0007669"/>
    <property type="project" value="InterPro"/>
</dbReference>